<dbReference type="PANTHER" id="PTHR30570:SF1">
    <property type="entry name" value="PHOSPHATE-BINDING PROTEIN PSTS"/>
    <property type="match status" value="1"/>
</dbReference>
<evidence type="ECO:0000256" key="6">
    <source>
        <dbReference type="ARBA" id="ARBA00022729"/>
    </source>
</evidence>
<dbReference type="Pfam" id="PF12849">
    <property type="entry name" value="PBP_like_2"/>
    <property type="match status" value="2"/>
</dbReference>
<comment type="subcellular location">
    <subcellularLocation>
        <location evidence="2">Cell membrane</location>
        <topology evidence="2">Lipid-anchor</topology>
    </subcellularLocation>
</comment>
<dbReference type="Gene3D" id="3.40.190.10">
    <property type="entry name" value="Periplasmic binding protein-like II"/>
    <property type="match status" value="4"/>
</dbReference>
<dbReference type="RefSeq" id="WP_028528862.1">
    <property type="nucleotide sequence ID" value="NZ_CABLBR010000016.1"/>
</dbReference>
<name>A0ABY5VF20_9FIRM</name>
<evidence type="ECO:0000256" key="1">
    <source>
        <dbReference type="ARBA" id="ARBA00002841"/>
    </source>
</evidence>
<evidence type="ECO:0000256" key="2">
    <source>
        <dbReference type="ARBA" id="ARBA00004193"/>
    </source>
</evidence>
<comment type="similarity">
    <text evidence="3">Belongs to the PstS family.</text>
</comment>
<dbReference type="Proteomes" id="UP001060164">
    <property type="component" value="Chromosome"/>
</dbReference>
<evidence type="ECO:0000256" key="3">
    <source>
        <dbReference type="ARBA" id="ARBA00008725"/>
    </source>
</evidence>
<keyword evidence="7" id="KW-0564">Palmitate</keyword>
<evidence type="ECO:0000256" key="5">
    <source>
        <dbReference type="ARBA" id="ARBA00022592"/>
    </source>
</evidence>
<dbReference type="InterPro" id="IPR050811">
    <property type="entry name" value="Phosphate_ABC_transporter"/>
</dbReference>
<evidence type="ECO:0000259" key="11">
    <source>
        <dbReference type="Pfam" id="PF12849"/>
    </source>
</evidence>
<dbReference type="PANTHER" id="PTHR30570">
    <property type="entry name" value="PERIPLASMIC PHOSPHATE BINDING COMPONENT OF PHOSPHATE ABC TRANSPORTER"/>
    <property type="match status" value="1"/>
</dbReference>
<organism evidence="12 13">
    <name type="scientific">Ruminococcus gauvreauii</name>
    <dbReference type="NCBI Taxonomy" id="438033"/>
    <lineage>
        <taxon>Bacteria</taxon>
        <taxon>Bacillati</taxon>
        <taxon>Bacillota</taxon>
        <taxon>Clostridia</taxon>
        <taxon>Eubacteriales</taxon>
        <taxon>Oscillospiraceae</taxon>
        <taxon>Ruminococcus</taxon>
    </lineage>
</organism>
<evidence type="ECO:0000313" key="13">
    <source>
        <dbReference type="Proteomes" id="UP001060164"/>
    </source>
</evidence>
<evidence type="ECO:0000313" key="12">
    <source>
        <dbReference type="EMBL" id="UWP59199.1"/>
    </source>
</evidence>
<feature type="compositionally biased region" description="Low complexity" evidence="9">
    <location>
        <begin position="35"/>
        <end position="47"/>
    </location>
</feature>
<dbReference type="InterPro" id="IPR024370">
    <property type="entry name" value="PBP_domain"/>
</dbReference>
<keyword evidence="5" id="KW-0813">Transport</keyword>
<dbReference type="SUPFAM" id="SSF53850">
    <property type="entry name" value="Periplasmic binding protein-like II"/>
    <property type="match status" value="2"/>
</dbReference>
<protein>
    <submittedName>
        <fullName evidence="12">Substrate-binding domain-containing protein</fullName>
    </submittedName>
</protein>
<sequence>MKRSIVALMTTIIIGSTILAGCAGNDASADSESNTADTTQEAAAGDETGTEDTGKDTSAGGASGPITIVSREDGSGTRGAFVELFGIEEEINGEKVDMTTEEAKITNSTSVMMTTVQGDVNAIGYISLGSLNDTVKAARIDGAEATAENIESGSYKVVRPFNVAAKEDLSEAAADFMAFIMSTEGQAVVEENGYIPVSDVEAYAGNKPAGKVVVAGSSSVTPVMEKLKEAYAAVNPDAEIEVQQSDSTTGMQSAIDGLCDIGMASRELKDSETKAGLVPTAIAQDGIAVIVNNDSGIDELTSDQVKGIYTGEVLDWEDLN</sequence>
<keyword evidence="8" id="KW-0449">Lipoprotein</keyword>
<proteinExistence type="inferred from homology"/>
<feature type="signal peptide" evidence="10">
    <location>
        <begin position="1"/>
        <end position="20"/>
    </location>
</feature>
<evidence type="ECO:0000256" key="9">
    <source>
        <dbReference type="SAM" id="MobiDB-lite"/>
    </source>
</evidence>
<keyword evidence="6 10" id="KW-0732">Signal</keyword>
<feature type="region of interest" description="Disordered" evidence="9">
    <location>
        <begin position="26"/>
        <end position="73"/>
    </location>
</feature>
<evidence type="ECO:0000256" key="7">
    <source>
        <dbReference type="ARBA" id="ARBA00023139"/>
    </source>
</evidence>
<keyword evidence="5" id="KW-0592">Phosphate transport</keyword>
<evidence type="ECO:0000256" key="10">
    <source>
        <dbReference type="SAM" id="SignalP"/>
    </source>
</evidence>
<feature type="chain" id="PRO_5046289277" evidence="10">
    <location>
        <begin position="21"/>
        <end position="320"/>
    </location>
</feature>
<comment type="subunit">
    <text evidence="4">The complex is composed of two ATP-binding proteins (PstB), two transmembrane proteins (PstC and PstA) and a solute-binding protein (PstS).</text>
</comment>
<feature type="domain" description="PBP" evidence="11">
    <location>
        <begin position="203"/>
        <end position="318"/>
    </location>
</feature>
<feature type="domain" description="PBP" evidence="11">
    <location>
        <begin position="59"/>
        <end position="184"/>
    </location>
</feature>
<gene>
    <name evidence="12" type="ORF">NQ502_17820</name>
</gene>
<dbReference type="PROSITE" id="PS51257">
    <property type="entry name" value="PROKAR_LIPOPROTEIN"/>
    <property type="match status" value="1"/>
</dbReference>
<keyword evidence="13" id="KW-1185">Reference proteome</keyword>
<reference evidence="12" key="1">
    <citation type="journal article" date="2022" name="Cell">
        <title>Design, construction, and in vivo augmentation of a complex gut microbiome.</title>
        <authorList>
            <person name="Cheng A.G."/>
            <person name="Ho P.Y."/>
            <person name="Aranda-Diaz A."/>
            <person name="Jain S."/>
            <person name="Yu F.B."/>
            <person name="Meng X."/>
            <person name="Wang M."/>
            <person name="Iakiviak M."/>
            <person name="Nagashima K."/>
            <person name="Zhao A."/>
            <person name="Murugkar P."/>
            <person name="Patil A."/>
            <person name="Atabakhsh K."/>
            <person name="Weakley A."/>
            <person name="Yan J."/>
            <person name="Brumbaugh A.R."/>
            <person name="Higginbottom S."/>
            <person name="Dimas A."/>
            <person name="Shiver A.L."/>
            <person name="Deutschbauer A."/>
            <person name="Neff N."/>
            <person name="Sonnenburg J.L."/>
            <person name="Huang K.C."/>
            <person name="Fischbach M.A."/>
        </authorList>
    </citation>
    <scope>NUCLEOTIDE SEQUENCE</scope>
    <source>
        <strain evidence="12">DSM 19829</strain>
    </source>
</reference>
<dbReference type="EMBL" id="CP102290">
    <property type="protein sequence ID" value="UWP59199.1"/>
    <property type="molecule type" value="Genomic_DNA"/>
</dbReference>
<accession>A0ABY5VF20</accession>
<evidence type="ECO:0000256" key="8">
    <source>
        <dbReference type="ARBA" id="ARBA00023288"/>
    </source>
</evidence>
<evidence type="ECO:0000256" key="4">
    <source>
        <dbReference type="ARBA" id="ARBA00011529"/>
    </source>
</evidence>
<comment type="function">
    <text evidence="1">Part of the ABC transporter complex PstSACB involved in phosphate import.</text>
</comment>